<name>A0A3P3Z4Q7_LEIBR</name>
<dbReference type="RefSeq" id="XP_001564381.1">
    <property type="nucleotide sequence ID" value="XM_001564331.1"/>
</dbReference>
<accession>A0A3P3Z4Q7</accession>
<sequence length="135" mass="14933">MYHIPADVLWQFCPPRRTFFRLTQVFVVISIVVYGAAFVLGVMMLFCCTYLRFVCLALNIAGAITLCVVWVAMVRTYTGREGPRCLLMESLYSYGPGVVLLLVAWALNILNITTLLLPCPGSDSSESGKGTENRG</sequence>
<evidence type="ECO:0000313" key="2">
    <source>
        <dbReference type="EMBL" id="SYZ65120.1"/>
    </source>
</evidence>
<feature type="transmembrane region" description="Helical" evidence="1">
    <location>
        <begin position="94"/>
        <end position="117"/>
    </location>
</feature>
<dbReference type="Pfam" id="PF07344">
    <property type="entry name" value="Amastin"/>
    <property type="match status" value="1"/>
</dbReference>
<dbReference type="KEGG" id="lbz:LBRM_20_0950"/>
<dbReference type="VEuPathDB" id="TriTrypDB:LbrM.20.0950"/>
<dbReference type="PANTHER" id="PTHR33297:SF4">
    <property type="entry name" value="AMASTIN"/>
    <property type="match status" value="1"/>
</dbReference>
<dbReference type="EMBL" id="LS997619">
    <property type="protein sequence ID" value="SYZ65120.1"/>
    <property type="molecule type" value="Genomic_DNA"/>
</dbReference>
<feature type="transmembrane region" description="Helical" evidence="1">
    <location>
        <begin position="25"/>
        <end position="46"/>
    </location>
</feature>
<keyword evidence="1" id="KW-0472">Membrane</keyword>
<keyword evidence="1" id="KW-0812">Transmembrane</keyword>
<protein>
    <submittedName>
        <fullName evidence="2">Amastin_surface_glycoprotein</fullName>
    </submittedName>
</protein>
<keyword evidence="1" id="KW-1133">Transmembrane helix</keyword>
<proteinExistence type="predicted"/>
<evidence type="ECO:0000313" key="3">
    <source>
        <dbReference type="Proteomes" id="UP000319462"/>
    </source>
</evidence>
<dbReference type="Proteomes" id="UP000319462">
    <property type="component" value="Chromosome 20"/>
</dbReference>
<dbReference type="AlphaFoldDB" id="A0A3P3Z4Q7"/>
<feature type="transmembrane region" description="Helical" evidence="1">
    <location>
        <begin position="53"/>
        <end position="74"/>
    </location>
</feature>
<dbReference type="PANTHER" id="PTHR33297">
    <property type="entry name" value="AMASTIN-LIKE SURFACE PROTEIN-LIKE PROTEIN-RELATED"/>
    <property type="match status" value="1"/>
</dbReference>
<reference evidence="2 3" key="1">
    <citation type="submission" date="2018-09" db="EMBL/GenBank/DDBJ databases">
        <authorList>
            <person name="Peiro R."/>
            <person name="Begona"/>
            <person name="Cbmso G."/>
            <person name="Lopez M."/>
            <person name="Gonzalez S."/>
        </authorList>
    </citation>
    <scope>NUCLEOTIDE SEQUENCE [LARGE SCALE GENOMIC DNA]</scope>
</reference>
<organism evidence="2 3">
    <name type="scientific">Leishmania braziliensis MHOM/BR/75/M2904</name>
    <dbReference type="NCBI Taxonomy" id="420245"/>
    <lineage>
        <taxon>Eukaryota</taxon>
        <taxon>Discoba</taxon>
        <taxon>Euglenozoa</taxon>
        <taxon>Kinetoplastea</taxon>
        <taxon>Metakinetoplastina</taxon>
        <taxon>Trypanosomatida</taxon>
        <taxon>Trypanosomatidae</taxon>
        <taxon>Leishmaniinae</taxon>
        <taxon>Leishmania</taxon>
        <taxon>Leishmania braziliensis species complex</taxon>
    </lineage>
</organism>
<evidence type="ECO:0000256" key="1">
    <source>
        <dbReference type="SAM" id="Phobius"/>
    </source>
</evidence>
<dbReference type="InterPro" id="IPR009944">
    <property type="entry name" value="Amastin"/>
</dbReference>
<gene>
    <name evidence="2" type="ORF">LBRM2904_20.1590</name>
</gene>